<keyword evidence="4" id="KW-0804">Transcription</keyword>
<dbReference type="PANTHER" id="PTHR30603">
    <property type="entry name" value="RNA POLYMERASE SIGMA FACTOR RPO"/>
    <property type="match status" value="1"/>
</dbReference>
<keyword evidence="1" id="KW-0805">Transcription regulation</keyword>
<dbReference type="InterPro" id="IPR007630">
    <property type="entry name" value="RNA_pol_sigma70_r4"/>
</dbReference>
<keyword evidence="3" id="KW-0238">DNA-binding</keyword>
<dbReference type="GO" id="GO:0006352">
    <property type="term" value="P:DNA-templated transcription initiation"/>
    <property type="evidence" value="ECO:0007669"/>
    <property type="project" value="InterPro"/>
</dbReference>
<dbReference type="AlphaFoldDB" id="A0AAW7XGZ1"/>
<feature type="domain" description="RNA polymerase sigma-70" evidence="5">
    <location>
        <begin position="367"/>
        <end position="393"/>
    </location>
</feature>
<accession>A0AAW7XGZ1</accession>
<evidence type="ECO:0000313" key="7">
    <source>
        <dbReference type="Proteomes" id="UP001169862"/>
    </source>
</evidence>
<evidence type="ECO:0000256" key="4">
    <source>
        <dbReference type="ARBA" id="ARBA00023163"/>
    </source>
</evidence>
<dbReference type="Pfam" id="PF04545">
    <property type="entry name" value="Sigma70_r4"/>
    <property type="match status" value="1"/>
</dbReference>
<dbReference type="PANTHER" id="PTHR30603:SF60">
    <property type="entry name" value="RNA POLYMERASE SIGMA FACTOR RPOD"/>
    <property type="match status" value="1"/>
</dbReference>
<dbReference type="Gene3D" id="1.20.140.160">
    <property type="match status" value="1"/>
</dbReference>
<dbReference type="InterPro" id="IPR013325">
    <property type="entry name" value="RNA_pol_sigma_r2"/>
</dbReference>
<evidence type="ECO:0000256" key="3">
    <source>
        <dbReference type="ARBA" id="ARBA00023125"/>
    </source>
</evidence>
<dbReference type="Gene3D" id="1.20.120.1810">
    <property type="match status" value="1"/>
</dbReference>
<dbReference type="GO" id="GO:0003677">
    <property type="term" value="F:DNA binding"/>
    <property type="evidence" value="ECO:0007669"/>
    <property type="project" value="UniProtKB-KW"/>
</dbReference>
<dbReference type="GO" id="GO:0016987">
    <property type="term" value="F:sigma factor activity"/>
    <property type="evidence" value="ECO:0007669"/>
    <property type="project" value="UniProtKB-KW"/>
</dbReference>
<dbReference type="InterPro" id="IPR014284">
    <property type="entry name" value="RNA_pol_sigma-70_dom"/>
</dbReference>
<dbReference type="NCBIfam" id="TIGR02937">
    <property type="entry name" value="sigma70-ECF"/>
    <property type="match status" value="1"/>
</dbReference>
<dbReference type="SUPFAM" id="SSF88659">
    <property type="entry name" value="Sigma3 and sigma4 domains of RNA polymerase sigma factors"/>
    <property type="match status" value="1"/>
</dbReference>
<evidence type="ECO:0000313" key="6">
    <source>
        <dbReference type="EMBL" id="MDO6453486.1"/>
    </source>
</evidence>
<protein>
    <submittedName>
        <fullName evidence="6">Sigma-70 family RNA polymerase sigma factor</fullName>
    </submittedName>
</protein>
<keyword evidence="2" id="KW-0731">Sigma factor</keyword>
<name>A0AAW7XGZ1_9GAMM</name>
<dbReference type="InterPro" id="IPR050239">
    <property type="entry name" value="Sigma-70_RNA_pol_init_factors"/>
</dbReference>
<dbReference type="PROSITE" id="PS00716">
    <property type="entry name" value="SIGMA70_2"/>
    <property type="match status" value="1"/>
</dbReference>
<evidence type="ECO:0000256" key="2">
    <source>
        <dbReference type="ARBA" id="ARBA00023082"/>
    </source>
</evidence>
<evidence type="ECO:0000256" key="1">
    <source>
        <dbReference type="ARBA" id="ARBA00023015"/>
    </source>
</evidence>
<sequence>MLDTRFIANDIDLGAQAVDATQSIDIYRLQVGRHGLLKAEDERQLGREINETISNLVLHLISSEAGLDKLEQLMTDYLFGYQNKDGSISKRWAMSHEPAFIENLISSVIDLIRVTRFMNQEDSDEATNAKHNLAALLNMLSISRSYLVDLIDDDMQASPSLRKQLRRYARLRNQLVESNLRLVFSVAAKFNSVGVPYNDLIQEGNIGLIKASDRFNFTKGYRFSTYALLTIQNNVKSAIQRKYPLISRPGYLQEKMSIIREVRNAYIQKEGRKPNLAVLSELTGIPLSQLERIESFPNFSVPINTSGASDEDLTLGIEIPDKYQNSAALYEEQQQKQQIEAALAELNPREKQVILMRYGVGYKKEFTLKEVAEQLYLSIERVRQIEKKAMRKIMNE</sequence>
<gene>
    <name evidence="6" type="ORF">Q4490_07900</name>
</gene>
<dbReference type="InterPro" id="IPR013324">
    <property type="entry name" value="RNA_pol_sigma_r3/r4-like"/>
</dbReference>
<reference evidence="6" key="1">
    <citation type="submission" date="2023-07" db="EMBL/GenBank/DDBJ databases">
        <title>Genome content predicts the carbon catabolic preferences of heterotrophic bacteria.</title>
        <authorList>
            <person name="Gralka M."/>
        </authorList>
    </citation>
    <scope>NUCLEOTIDE SEQUENCE</scope>
    <source>
        <strain evidence="6">I2M16</strain>
    </source>
</reference>
<proteinExistence type="predicted"/>
<dbReference type="InterPro" id="IPR000943">
    <property type="entry name" value="RNA_pol_sigma70"/>
</dbReference>
<dbReference type="CDD" id="cd06171">
    <property type="entry name" value="Sigma70_r4"/>
    <property type="match status" value="1"/>
</dbReference>
<dbReference type="SUPFAM" id="SSF88946">
    <property type="entry name" value="Sigma2 domain of RNA polymerase sigma factors"/>
    <property type="match status" value="1"/>
</dbReference>
<comment type="caution">
    <text evidence="6">The sequence shown here is derived from an EMBL/GenBank/DDBJ whole genome shotgun (WGS) entry which is preliminary data.</text>
</comment>
<organism evidence="6 7">
    <name type="scientific">Neptunomonas phycophila</name>
    <dbReference type="NCBI Taxonomy" id="1572645"/>
    <lineage>
        <taxon>Bacteria</taxon>
        <taxon>Pseudomonadati</taxon>
        <taxon>Pseudomonadota</taxon>
        <taxon>Gammaproteobacteria</taxon>
        <taxon>Oceanospirillales</taxon>
        <taxon>Oceanospirillaceae</taxon>
        <taxon>Neptunomonas</taxon>
    </lineage>
</organism>
<dbReference type="RefSeq" id="WP_303549774.1">
    <property type="nucleotide sequence ID" value="NZ_JAUOPG010000004.1"/>
</dbReference>
<dbReference type="PRINTS" id="PR00046">
    <property type="entry name" value="SIGMA70FCT"/>
</dbReference>
<dbReference type="Pfam" id="PF04542">
    <property type="entry name" value="Sigma70_r2"/>
    <property type="match status" value="1"/>
</dbReference>
<dbReference type="EMBL" id="JAUOPG010000004">
    <property type="protein sequence ID" value="MDO6453486.1"/>
    <property type="molecule type" value="Genomic_DNA"/>
</dbReference>
<evidence type="ECO:0000259" key="5">
    <source>
        <dbReference type="PROSITE" id="PS00716"/>
    </source>
</evidence>
<dbReference type="InterPro" id="IPR007627">
    <property type="entry name" value="RNA_pol_sigma70_r2"/>
</dbReference>
<dbReference type="Proteomes" id="UP001169862">
    <property type="component" value="Unassembled WGS sequence"/>
</dbReference>